<gene>
    <name evidence="3" type="ORF">GCM10010470_20130</name>
</gene>
<name>A0ABN3VAW9_9PSEU</name>
<feature type="domain" description="PucR-like N-terminal" evidence="2">
    <location>
        <begin position="12"/>
        <end position="170"/>
    </location>
</feature>
<evidence type="ECO:0000313" key="4">
    <source>
        <dbReference type="Proteomes" id="UP001500979"/>
    </source>
</evidence>
<proteinExistence type="predicted"/>
<dbReference type="InterPro" id="IPR051448">
    <property type="entry name" value="CdaR-like_regulators"/>
</dbReference>
<accession>A0ABN3VAW9</accession>
<dbReference type="InterPro" id="IPR025736">
    <property type="entry name" value="PucR_C-HTH_dom"/>
</dbReference>
<dbReference type="Proteomes" id="UP001500979">
    <property type="component" value="Unassembled WGS sequence"/>
</dbReference>
<feature type="domain" description="PucR C-terminal helix-turn-helix" evidence="1">
    <location>
        <begin position="316"/>
        <end position="374"/>
    </location>
</feature>
<evidence type="ECO:0000259" key="2">
    <source>
        <dbReference type="Pfam" id="PF25906"/>
    </source>
</evidence>
<dbReference type="Pfam" id="PF13556">
    <property type="entry name" value="HTH_30"/>
    <property type="match status" value="1"/>
</dbReference>
<evidence type="ECO:0000259" key="1">
    <source>
        <dbReference type="Pfam" id="PF13556"/>
    </source>
</evidence>
<dbReference type="InterPro" id="IPR058663">
    <property type="entry name" value="PucR-like_N"/>
</dbReference>
<evidence type="ECO:0000313" key="3">
    <source>
        <dbReference type="EMBL" id="GAA2785885.1"/>
    </source>
</evidence>
<dbReference type="PANTHER" id="PTHR33744:SF1">
    <property type="entry name" value="DNA-BINDING TRANSCRIPTIONAL ACTIVATOR ADER"/>
    <property type="match status" value="1"/>
</dbReference>
<protein>
    <submittedName>
        <fullName evidence="3">Helix-turn-helix domain-containing protein</fullName>
    </submittedName>
</protein>
<comment type="caution">
    <text evidence="3">The sequence shown here is derived from an EMBL/GenBank/DDBJ whole genome shotgun (WGS) entry which is preliminary data.</text>
</comment>
<dbReference type="InterPro" id="IPR042070">
    <property type="entry name" value="PucR_C-HTH_sf"/>
</dbReference>
<dbReference type="EMBL" id="BAAAUX010000011">
    <property type="protein sequence ID" value="GAA2785885.1"/>
    <property type="molecule type" value="Genomic_DNA"/>
</dbReference>
<dbReference type="PANTHER" id="PTHR33744">
    <property type="entry name" value="CARBOHYDRATE DIACID REGULATOR"/>
    <property type="match status" value="1"/>
</dbReference>
<sequence length="387" mass="41982">MTLTDERPRAPLPQELAERFRPRADFAIRAIAHEIEQDGPRLDGPLRELVQRGVEVVVRHAVDVARGGNGWPDRCARVFRRLGEVAFDEGRELTSLHAAYSVGGRVAWRHIAEFGQAHGMPADLLCNCAETVFRYVDELARLSGEGYTAAQARKAGRIALRRRRLLESLLSSPPPAPRTLTGLASEAGWKLPERITAIAIEPGADLTVPDDVLASLDGPEPCLLAAGSADSLGWLSGSRAAVGPTVRLREAASSLRWARKTLALVRSGAIPESPVVRSTDHLGTLCLLGDGFGLAALRDRSLAPLEELTAKQRARLSETLLVWLQSGGSAPELAGKLDIHPQTARYRMRRLTELFGARLDDPDERLNLKITLRAEQLRGGTGGTVLA</sequence>
<dbReference type="Pfam" id="PF25906">
    <property type="entry name" value="PucR-like_N"/>
    <property type="match status" value="1"/>
</dbReference>
<keyword evidence="4" id="KW-1185">Reference proteome</keyword>
<dbReference type="RefSeq" id="WP_344679278.1">
    <property type="nucleotide sequence ID" value="NZ_BAAAUX010000011.1"/>
</dbReference>
<organism evidence="3 4">
    <name type="scientific">Saccharopolyspora taberi</name>
    <dbReference type="NCBI Taxonomy" id="60895"/>
    <lineage>
        <taxon>Bacteria</taxon>
        <taxon>Bacillati</taxon>
        <taxon>Actinomycetota</taxon>
        <taxon>Actinomycetes</taxon>
        <taxon>Pseudonocardiales</taxon>
        <taxon>Pseudonocardiaceae</taxon>
        <taxon>Saccharopolyspora</taxon>
    </lineage>
</organism>
<dbReference type="Gene3D" id="1.10.10.2840">
    <property type="entry name" value="PucR C-terminal helix-turn-helix domain"/>
    <property type="match status" value="1"/>
</dbReference>
<reference evidence="3 4" key="1">
    <citation type="journal article" date="2019" name="Int. J. Syst. Evol. Microbiol.">
        <title>The Global Catalogue of Microorganisms (GCM) 10K type strain sequencing project: providing services to taxonomists for standard genome sequencing and annotation.</title>
        <authorList>
            <consortium name="The Broad Institute Genomics Platform"/>
            <consortium name="The Broad Institute Genome Sequencing Center for Infectious Disease"/>
            <person name="Wu L."/>
            <person name="Ma J."/>
        </authorList>
    </citation>
    <scope>NUCLEOTIDE SEQUENCE [LARGE SCALE GENOMIC DNA]</scope>
    <source>
        <strain evidence="3 4">JCM 9383</strain>
    </source>
</reference>